<dbReference type="KEGG" id="hbq:QI031_15850"/>
<protein>
    <recommendedName>
        <fullName evidence="4">Lipoprotein</fullName>
    </recommendedName>
</protein>
<feature type="chain" id="PRO_5042614700" description="Lipoprotein" evidence="1">
    <location>
        <begin position="27"/>
        <end position="51"/>
    </location>
</feature>
<reference evidence="2 3" key="1">
    <citation type="journal article" date="2023" name="Limnol Oceanogr Lett">
        <title>Environmental adaptations by the intertidal Antarctic cyanobacterium Halotia branconii CENA392 as revealed using long-read genome sequencing.</title>
        <authorList>
            <person name="Dextro R.B."/>
            <person name="Delbaje E."/>
            <person name="Freitas P.N.N."/>
            <person name="Geraldes V."/>
            <person name="Pinto E."/>
            <person name="Long P.F."/>
            <person name="Fiore M.F."/>
        </authorList>
    </citation>
    <scope>NUCLEOTIDE SEQUENCE [LARGE SCALE GENOMIC DNA]</scope>
    <source>
        <strain evidence="2 3">CENA392</strain>
    </source>
</reference>
<proteinExistence type="predicted"/>
<dbReference type="AlphaFoldDB" id="A0AAJ6NML3"/>
<gene>
    <name evidence="2" type="ORF">QI031_15850</name>
</gene>
<dbReference type="EMBL" id="CP124543">
    <property type="protein sequence ID" value="WGV23299.1"/>
    <property type="molecule type" value="Genomic_DNA"/>
</dbReference>
<feature type="signal peptide" evidence="1">
    <location>
        <begin position="1"/>
        <end position="26"/>
    </location>
</feature>
<evidence type="ECO:0000313" key="3">
    <source>
        <dbReference type="Proteomes" id="UP001223520"/>
    </source>
</evidence>
<dbReference type="RefSeq" id="WP_281480624.1">
    <property type="nucleotide sequence ID" value="NZ_CP124543.1"/>
</dbReference>
<dbReference type="Proteomes" id="UP001223520">
    <property type="component" value="Chromosome"/>
</dbReference>
<keyword evidence="1" id="KW-0732">Signal</keyword>
<sequence length="51" mass="5638">MNRKQVLMVKSIAILGLVALSVTSCNQTSDRNTQIKSNNNCDNVLTFLLAR</sequence>
<organism evidence="2 3">
    <name type="scientific">Halotia branconii CENA392</name>
    <dbReference type="NCBI Taxonomy" id="1539056"/>
    <lineage>
        <taxon>Bacteria</taxon>
        <taxon>Bacillati</taxon>
        <taxon>Cyanobacteriota</taxon>
        <taxon>Cyanophyceae</taxon>
        <taxon>Nostocales</taxon>
        <taxon>Nodulariaceae</taxon>
        <taxon>Halotia</taxon>
    </lineage>
</organism>
<evidence type="ECO:0000256" key="1">
    <source>
        <dbReference type="SAM" id="SignalP"/>
    </source>
</evidence>
<name>A0AAJ6NML3_9CYAN</name>
<evidence type="ECO:0008006" key="4">
    <source>
        <dbReference type="Google" id="ProtNLM"/>
    </source>
</evidence>
<dbReference type="PROSITE" id="PS51257">
    <property type="entry name" value="PROKAR_LIPOPROTEIN"/>
    <property type="match status" value="1"/>
</dbReference>
<keyword evidence="3" id="KW-1185">Reference proteome</keyword>
<evidence type="ECO:0000313" key="2">
    <source>
        <dbReference type="EMBL" id="WGV23299.1"/>
    </source>
</evidence>
<accession>A0AAJ6NML3</accession>